<dbReference type="GO" id="GO:0007059">
    <property type="term" value="P:chromosome segregation"/>
    <property type="evidence" value="ECO:0007669"/>
    <property type="project" value="TreeGrafter"/>
</dbReference>
<dbReference type="SUPFAM" id="SSF109709">
    <property type="entry name" value="KorB DNA-binding domain-like"/>
    <property type="match status" value="1"/>
</dbReference>
<dbReference type="GO" id="GO:0005694">
    <property type="term" value="C:chromosome"/>
    <property type="evidence" value="ECO:0007669"/>
    <property type="project" value="TreeGrafter"/>
</dbReference>
<dbReference type="GO" id="GO:0003677">
    <property type="term" value="F:DNA binding"/>
    <property type="evidence" value="ECO:0007669"/>
    <property type="project" value="InterPro"/>
</dbReference>
<proteinExistence type="inferred from homology"/>
<dbReference type="PANTHER" id="PTHR33375">
    <property type="entry name" value="CHROMOSOME-PARTITIONING PROTEIN PARB-RELATED"/>
    <property type="match status" value="1"/>
</dbReference>
<dbReference type="AlphaFoldDB" id="A0A2T2WMR0"/>
<feature type="domain" description="ParB-like N-terminal" evidence="2">
    <location>
        <begin position="52"/>
        <end position="147"/>
    </location>
</feature>
<accession>A0A2T2WMR0</accession>
<dbReference type="SUPFAM" id="SSF110849">
    <property type="entry name" value="ParB/Sulfiredoxin"/>
    <property type="match status" value="1"/>
</dbReference>
<dbReference type="Pfam" id="PF02195">
    <property type="entry name" value="ParB_N"/>
    <property type="match status" value="1"/>
</dbReference>
<comment type="similarity">
    <text evidence="1">Belongs to the ParB family.</text>
</comment>
<dbReference type="EMBL" id="PXYV01000005">
    <property type="protein sequence ID" value="PSR23529.1"/>
    <property type="molecule type" value="Genomic_DNA"/>
</dbReference>
<dbReference type="InterPro" id="IPR050336">
    <property type="entry name" value="Chromosome_partition/occlusion"/>
</dbReference>
<dbReference type="Gene3D" id="3.90.1530.30">
    <property type="match status" value="1"/>
</dbReference>
<evidence type="ECO:0000313" key="4">
    <source>
        <dbReference type="Proteomes" id="UP000241848"/>
    </source>
</evidence>
<dbReference type="PANTHER" id="PTHR33375:SF1">
    <property type="entry name" value="CHROMOSOME-PARTITIONING PROTEIN PARB-RELATED"/>
    <property type="match status" value="1"/>
</dbReference>
<gene>
    <name evidence="3" type="ORF">C7B45_03040</name>
</gene>
<evidence type="ECO:0000256" key="1">
    <source>
        <dbReference type="ARBA" id="ARBA00006295"/>
    </source>
</evidence>
<name>A0A2T2WMR0_9FIRM</name>
<evidence type="ECO:0000313" key="3">
    <source>
        <dbReference type="EMBL" id="PSR23529.1"/>
    </source>
</evidence>
<dbReference type="Proteomes" id="UP000241848">
    <property type="component" value="Unassembled WGS sequence"/>
</dbReference>
<dbReference type="SMART" id="SM00470">
    <property type="entry name" value="ParB"/>
    <property type="match status" value="1"/>
</dbReference>
<dbReference type="InterPro" id="IPR004437">
    <property type="entry name" value="ParB/RepB/Spo0J"/>
</dbReference>
<comment type="caution">
    <text evidence="3">The sequence shown here is derived from an EMBL/GenBank/DDBJ whole genome shotgun (WGS) entry which is preliminary data.</text>
</comment>
<organism evidence="3 4">
    <name type="scientific">Sulfobacillus acidophilus</name>
    <dbReference type="NCBI Taxonomy" id="53633"/>
    <lineage>
        <taxon>Bacteria</taxon>
        <taxon>Bacillati</taxon>
        <taxon>Bacillota</taxon>
        <taxon>Clostridia</taxon>
        <taxon>Eubacteriales</taxon>
        <taxon>Clostridiales Family XVII. Incertae Sedis</taxon>
        <taxon>Sulfobacillus</taxon>
    </lineage>
</organism>
<protein>
    <recommendedName>
        <fullName evidence="2">ParB-like N-terminal domain-containing protein</fullName>
    </recommendedName>
</protein>
<evidence type="ECO:0000259" key="2">
    <source>
        <dbReference type="SMART" id="SM00470"/>
    </source>
</evidence>
<dbReference type="InterPro" id="IPR003115">
    <property type="entry name" value="ParB_N"/>
</dbReference>
<dbReference type="Gene3D" id="1.10.10.2830">
    <property type="match status" value="1"/>
</dbReference>
<reference evidence="3 4" key="1">
    <citation type="journal article" date="2014" name="BMC Genomics">
        <title>Comparison of environmental and isolate Sulfobacillus genomes reveals diverse carbon, sulfur, nitrogen, and hydrogen metabolisms.</title>
        <authorList>
            <person name="Justice N.B."/>
            <person name="Norman A."/>
            <person name="Brown C.T."/>
            <person name="Singh A."/>
            <person name="Thomas B.C."/>
            <person name="Banfield J.F."/>
        </authorList>
    </citation>
    <scope>NUCLEOTIDE SEQUENCE [LARGE SCALE GENOMIC DNA]</scope>
    <source>
        <strain evidence="3">AMDSBA3</strain>
    </source>
</reference>
<dbReference type="InterPro" id="IPR036086">
    <property type="entry name" value="ParB/Sulfiredoxin_sf"/>
</dbReference>
<sequence length="346" mass="38650">MAKNTSTRRLGLPPEEIAQQMRSKLTRSETPMIQGTPVAADPGSGERRVVAQDILLKDIDPRGSNVRSRMNPDELENLVASIRQHGLLEPILVQALPKTRGYRYRLIAGFRRVAACRMVPLAIVPARVIEGALLDTEIQQLQLTENLQREAMSIHDIVASIEALRQVGWTQQQVAERLNFSVAKVRIYLQLGDAMRTNKKLALYIDQGLIGIAHFQAAYELMVKARRKVEADIESPEVRAEILSQAEALFMAMLERLLHEQRLTVRTITQEVSRLLSLAGLAESSGEARPEAGRESTRPVPVRAILSSFQRLPVPELTAEELKELVTVTQAQLRLARARLKELGEA</sequence>
<dbReference type="NCBIfam" id="TIGR00180">
    <property type="entry name" value="parB_part"/>
    <property type="match status" value="1"/>
</dbReference>